<protein>
    <submittedName>
        <fullName evidence="2">Hemerythrin domain-containing protein</fullName>
    </submittedName>
</protein>
<evidence type="ECO:0000313" key="3">
    <source>
        <dbReference type="Proteomes" id="UP001595912"/>
    </source>
</evidence>
<gene>
    <name evidence="2" type="ORF">ACFPIJ_31470</name>
</gene>
<accession>A0ABV9W103</accession>
<dbReference type="PANTHER" id="PTHR35585:SF1">
    <property type="entry name" value="HHE DOMAIN PROTEIN (AFU_ORTHOLOGUE AFUA_4G00730)"/>
    <property type="match status" value="1"/>
</dbReference>
<reference evidence="3" key="1">
    <citation type="journal article" date="2019" name="Int. J. Syst. Evol. Microbiol.">
        <title>The Global Catalogue of Microorganisms (GCM) 10K type strain sequencing project: providing services to taxonomists for standard genome sequencing and annotation.</title>
        <authorList>
            <consortium name="The Broad Institute Genomics Platform"/>
            <consortium name="The Broad Institute Genome Sequencing Center for Infectious Disease"/>
            <person name="Wu L."/>
            <person name="Ma J."/>
        </authorList>
    </citation>
    <scope>NUCLEOTIDE SEQUENCE [LARGE SCALE GENOMIC DNA]</scope>
    <source>
        <strain evidence="3">CGMCC 4.7152</strain>
    </source>
</reference>
<name>A0ABV9W103_9ACTN</name>
<dbReference type="RefSeq" id="WP_380120321.1">
    <property type="nucleotide sequence ID" value="NZ_JBHSIU010000041.1"/>
</dbReference>
<evidence type="ECO:0000259" key="1">
    <source>
        <dbReference type="Pfam" id="PF01814"/>
    </source>
</evidence>
<dbReference type="Pfam" id="PF01814">
    <property type="entry name" value="Hemerythrin"/>
    <property type="match status" value="1"/>
</dbReference>
<dbReference type="InterPro" id="IPR012312">
    <property type="entry name" value="Hemerythrin-like"/>
</dbReference>
<comment type="caution">
    <text evidence="2">The sequence shown here is derived from an EMBL/GenBank/DDBJ whole genome shotgun (WGS) entry which is preliminary data.</text>
</comment>
<sequence length="185" mass="20060">MFTSSAHPALHPAADLPGLLAGQQQRIEWQFQRTLAAAGEDRHAAFGELAWLIAVHECIEEEIVHPITRHLDPAEHLAEQLLDEERRISDALSDAARVDAAAGLGRTDGLVVLHGMLTTHIRRETREEFPRLRAAVAAGELEDLGDVARAAQARVAAESPARPGVPAAALVIRDVLRPTSHEVNL</sequence>
<proteinExistence type="predicted"/>
<dbReference type="PANTHER" id="PTHR35585">
    <property type="entry name" value="HHE DOMAIN PROTEIN (AFU_ORTHOLOGUE AFUA_4G00730)"/>
    <property type="match status" value="1"/>
</dbReference>
<feature type="domain" description="Hemerythrin-like" evidence="1">
    <location>
        <begin position="21"/>
        <end position="132"/>
    </location>
</feature>
<evidence type="ECO:0000313" key="2">
    <source>
        <dbReference type="EMBL" id="MFC5002340.1"/>
    </source>
</evidence>
<keyword evidence="3" id="KW-1185">Reference proteome</keyword>
<dbReference type="EMBL" id="JBHSIU010000041">
    <property type="protein sequence ID" value="MFC5002340.1"/>
    <property type="molecule type" value="Genomic_DNA"/>
</dbReference>
<organism evidence="2 3">
    <name type="scientific">Dactylosporangium cerinum</name>
    <dbReference type="NCBI Taxonomy" id="1434730"/>
    <lineage>
        <taxon>Bacteria</taxon>
        <taxon>Bacillati</taxon>
        <taxon>Actinomycetota</taxon>
        <taxon>Actinomycetes</taxon>
        <taxon>Micromonosporales</taxon>
        <taxon>Micromonosporaceae</taxon>
        <taxon>Dactylosporangium</taxon>
    </lineage>
</organism>
<dbReference type="Proteomes" id="UP001595912">
    <property type="component" value="Unassembled WGS sequence"/>
</dbReference>